<dbReference type="InterPro" id="IPR036097">
    <property type="entry name" value="HisK_dim/P_sf"/>
</dbReference>
<evidence type="ECO:0000256" key="9">
    <source>
        <dbReference type="SAM" id="MobiDB-lite"/>
    </source>
</evidence>
<dbReference type="Gene3D" id="3.30.565.10">
    <property type="entry name" value="Histidine kinase-like ATPase, C-terminal domain"/>
    <property type="match status" value="1"/>
</dbReference>
<evidence type="ECO:0000313" key="12">
    <source>
        <dbReference type="EMBL" id="SHK13482.1"/>
    </source>
</evidence>
<dbReference type="Pfam" id="PF02518">
    <property type="entry name" value="HATPase_c"/>
    <property type="match status" value="1"/>
</dbReference>
<dbReference type="Pfam" id="PF00512">
    <property type="entry name" value="HisKA"/>
    <property type="match status" value="1"/>
</dbReference>
<proteinExistence type="predicted"/>
<keyword evidence="7" id="KW-0902">Two-component regulatory system</keyword>
<comment type="subcellular location">
    <subcellularLocation>
        <location evidence="2">Membrane</location>
    </subcellularLocation>
</comment>
<feature type="region of interest" description="Disordered" evidence="9">
    <location>
        <begin position="90"/>
        <end position="111"/>
    </location>
</feature>
<keyword evidence="6 12" id="KW-0418">Kinase</keyword>
<dbReference type="EMBL" id="FQZY01000031">
    <property type="protein sequence ID" value="SHK13482.1"/>
    <property type="molecule type" value="Genomic_DNA"/>
</dbReference>
<dbReference type="InterPro" id="IPR003661">
    <property type="entry name" value="HisK_dim/P_dom"/>
</dbReference>
<evidence type="ECO:0000256" key="8">
    <source>
        <dbReference type="ARBA" id="ARBA00023136"/>
    </source>
</evidence>
<protein>
    <recommendedName>
        <fullName evidence="3">histidine kinase</fullName>
        <ecNumber evidence="3">2.7.13.3</ecNumber>
    </recommendedName>
</protein>
<evidence type="ECO:0000256" key="6">
    <source>
        <dbReference type="ARBA" id="ARBA00022777"/>
    </source>
</evidence>
<dbReference type="CDD" id="cd00082">
    <property type="entry name" value="HisKA"/>
    <property type="match status" value="1"/>
</dbReference>
<dbReference type="GO" id="GO:0000155">
    <property type="term" value="F:phosphorelay sensor kinase activity"/>
    <property type="evidence" value="ECO:0007669"/>
    <property type="project" value="InterPro"/>
</dbReference>
<dbReference type="PANTHER" id="PTHR45453">
    <property type="entry name" value="PHOSPHATE REGULON SENSOR PROTEIN PHOR"/>
    <property type="match status" value="1"/>
</dbReference>
<dbReference type="FunFam" id="3.30.565.10:FF:000006">
    <property type="entry name" value="Sensor histidine kinase WalK"/>
    <property type="match status" value="1"/>
</dbReference>
<evidence type="ECO:0000259" key="11">
    <source>
        <dbReference type="PROSITE" id="PS50109"/>
    </source>
</evidence>
<keyword evidence="10" id="KW-1133">Transmembrane helix</keyword>
<organism evidence="12 13">
    <name type="scientific">Hespellia stercorisuis DSM 15480</name>
    <dbReference type="NCBI Taxonomy" id="1121950"/>
    <lineage>
        <taxon>Bacteria</taxon>
        <taxon>Bacillati</taxon>
        <taxon>Bacillota</taxon>
        <taxon>Clostridia</taxon>
        <taxon>Lachnospirales</taxon>
        <taxon>Lachnospiraceae</taxon>
        <taxon>Hespellia</taxon>
    </lineage>
</organism>
<dbReference type="GO" id="GO:0005886">
    <property type="term" value="C:plasma membrane"/>
    <property type="evidence" value="ECO:0007669"/>
    <property type="project" value="TreeGrafter"/>
</dbReference>
<evidence type="ECO:0000256" key="7">
    <source>
        <dbReference type="ARBA" id="ARBA00023012"/>
    </source>
</evidence>
<feature type="domain" description="Histidine kinase" evidence="11">
    <location>
        <begin position="228"/>
        <end position="443"/>
    </location>
</feature>
<dbReference type="InterPro" id="IPR036890">
    <property type="entry name" value="HATPase_C_sf"/>
</dbReference>
<keyword evidence="13" id="KW-1185">Reference proteome</keyword>
<keyword evidence="5" id="KW-0808">Transferase</keyword>
<dbReference type="FunFam" id="1.10.287.130:FF:000001">
    <property type="entry name" value="Two-component sensor histidine kinase"/>
    <property type="match status" value="1"/>
</dbReference>
<dbReference type="Proteomes" id="UP000184301">
    <property type="component" value="Unassembled WGS sequence"/>
</dbReference>
<dbReference type="SUPFAM" id="SSF47384">
    <property type="entry name" value="Homodimeric domain of signal transducing histidine kinase"/>
    <property type="match status" value="1"/>
</dbReference>
<dbReference type="InterPro" id="IPR003594">
    <property type="entry name" value="HATPase_dom"/>
</dbReference>
<evidence type="ECO:0000313" key="13">
    <source>
        <dbReference type="Proteomes" id="UP000184301"/>
    </source>
</evidence>
<dbReference type="CDD" id="cd00075">
    <property type="entry name" value="HATPase"/>
    <property type="match status" value="1"/>
</dbReference>
<dbReference type="InterPro" id="IPR050351">
    <property type="entry name" value="BphY/WalK/GraS-like"/>
</dbReference>
<dbReference type="RefSeq" id="WP_073110346.1">
    <property type="nucleotide sequence ID" value="NZ_FQZY01000031.1"/>
</dbReference>
<dbReference type="GO" id="GO:0016036">
    <property type="term" value="P:cellular response to phosphate starvation"/>
    <property type="evidence" value="ECO:0007669"/>
    <property type="project" value="TreeGrafter"/>
</dbReference>
<comment type="catalytic activity">
    <reaction evidence="1">
        <text>ATP + protein L-histidine = ADP + protein N-phospho-L-histidine.</text>
        <dbReference type="EC" id="2.7.13.3"/>
    </reaction>
</comment>
<evidence type="ECO:0000256" key="2">
    <source>
        <dbReference type="ARBA" id="ARBA00004370"/>
    </source>
</evidence>
<dbReference type="AlphaFoldDB" id="A0A1M6Q004"/>
<evidence type="ECO:0000256" key="1">
    <source>
        <dbReference type="ARBA" id="ARBA00000085"/>
    </source>
</evidence>
<dbReference type="SMART" id="SM00387">
    <property type="entry name" value="HATPase_c"/>
    <property type="match status" value="1"/>
</dbReference>
<keyword evidence="4" id="KW-0597">Phosphoprotein</keyword>
<dbReference type="EC" id="2.7.13.3" evidence="3"/>
<dbReference type="GO" id="GO:0004721">
    <property type="term" value="F:phosphoprotein phosphatase activity"/>
    <property type="evidence" value="ECO:0007669"/>
    <property type="project" value="TreeGrafter"/>
</dbReference>
<gene>
    <name evidence="12" type="ORF">SAMN02745243_02271</name>
</gene>
<dbReference type="PANTHER" id="PTHR45453:SF1">
    <property type="entry name" value="PHOSPHATE REGULON SENSOR PROTEIN PHOR"/>
    <property type="match status" value="1"/>
</dbReference>
<evidence type="ECO:0000256" key="10">
    <source>
        <dbReference type="SAM" id="Phobius"/>
    </source>
</evidence>
<dbReference type="SMART" id="SM00388">
    <property type="entry name" value="HisKA"/>
    <property type="match status" value="1"/>
</dbReference>
<dbReference type="PRINTS" id="PR00344">
    <property type="entry name" value="BCTRLSENSOR"/>
</dbReference>
<dbReference type="STRING" id="1121950.SAMN02745243_02271"/>
<feature type="transmembrane region" description="Helical" evidence="10">
    <location>
        <begin position="12"/>
        <end position="30"/>
    </location>
</feature>
<dbReference type="OrthoDB" id="9813151at2"/>
<dbReference type="InterPro" id="IPR005467">
    <property type="entry name" value="His_kinase_dom"/>
</dbReference>
<evidence type="ECO:0000256" key="4">
    <source>
        <dbReference type="ARBA" id="ARBA00022553"/>
    </source>
</evidence>
<accession>A0A1M6Q004</accession>
<keyword evidence="8 10" id="KW-0472">Membrane</keyword>
<keyword evidence="10" id="KW-0812">Transmembrane</keyword>
<dbReference type="Gene3D" id="3.30.450.20">
    <property type="entry name" value="PAS domain"/>
    <property type="match status" value="1"/>
</dbReference>
<dbReference type="InterPro" id="IPR004358">
    <property type="entry name" value="Sig_transdc_His_kin-like_C"/>
</dbReference>
<name>A0A1M6Q004_9FIRM</name>
<sequence length="446" mass="50132">MRNKIQKSMGMVSIITLAISYLALTGIVYYQTLNILKEEVRQEAVYIQTAIGTTGVPYLEKLKTMDGADKTTRITWVDEDGEVIYDSQDDAQNLDNHSSRPEVKAAVSDGTGEDIRVSDTVGQQMYYYALRLDKGQVLRISKTMDSMTQTAMGMLPLFLVIGLLMMILSWRLSKWQTGKIIEPINRLDIGKPLDNETYEELGPLLIAIDRQNKEKDAIAQMRKEFSANVSHELKTPLTSISGYAEIMQNGLVRPEDIPEFSGRIYKEARRLITLVEDIIKISKLDEESVELEKEEVDLYGLAREISSRLSMQAEERNIRVQVTGETVVYFGIRQILDEMIYNILENAIKYNVKNGVANVWVGNTLNGPKIVIEDTGIGIPGEHKERIFERFYRVDKSHSKEYGGTGLGLSIVKHGALLHGIEVQVESEVGVGTKISLLFKSSGRSN</sequence>
<evidence type="ECO:0000256" key="5">
    <source>
        <dbReference type="ARBA" id="ARBA00022679"/>
    </source>
</evidence>
<feature type="transmembrane region" description="Helical" evidence="10">
    <location>
        <begin position="151"/>
        <end position="170"/>
    </location>
</feature>
<dbReference type="PROSITE" id="PS50109">
    <property type="entry name" value="HIS_KIN"/>
    <property type="match status" value="1"/>
</dbReference>
<evidence type="ECO:0000256" key="3">
    <source>
        <dbReference type="ARBA" id="ARBA00012438"/>
    </source>
</evidence>
<reference evidence="12 13" key="1">
    <citation type="submission" date="2016-11" db="EMBL/GenBank/DDBJ databases">
        <authorList>
            <person name="Jaros S."/>
            <person name="Januszkiewicz K."/>
            <person name="Wedrychowicz H."/>
        </authorList>
    </citation>
    <scope>NUCLEOTIDE SEQUENCE [LARGE SCALE GENOMIC DNA]</scope>
    <source>
        <strain evidence="12 13">DSM 15480</strain>
    </source>
</reference>
<dbReference type="Gene3D" id="1.10.287.130">
    <property type="match status" value="1"/>
</dbReference>
<dbReference type="SUPFAM" id="SSF55874">
    <property type="entry name" value="ATPase domain of HSP90 chaperone/DNA topoisomerase II/histidine kinase"/>
    <property type="match status" value="1"/>
</dbReference>